<dbReference type="Proteomes" id="UP000612585">
    <property type="component" value="Unassembled WGS sequence"/>
</dbReference>
<dbReference type="Gene3D" id="1.10.260.40">
    <property type="entry name" value="lambda repressor-like DNA-binding domains"/>
    <property type="match status" value="1"/>
</dbReference>
<dbReference type="RefSeq" id="WP_203993994.1">
    <property type="nucleotide sequence ID" value="NZ_BOPG01000023.1"/>
</dbReference>
<keyword evidence="3" id="KW-1185">Reference proteome</keyword>
<name>A0A8J3Z2E3_9ACTN</name>
<gene>
    <name evidence="2" type="ORF">Vau01_036770</name>
</gene>
<feature type="domain" description="DUF5753" evidence="1">
    <location>
        <begin position="95"/>
        <end position="265"/>
    </location>
</feature>
<protein>
    <submittedName>
        <fullName evidence="2">Transcriptional regulator</fullName>
    </submittedName>
</protein>
<accession>A0A8J3Z2E3</accession>
<reference evidence="2" key="1">
    <citation type="submission" date="2021-01" db="EMBL/GenBank/DDBJ databases">
        <title>Whole genome shotgun sequence of Virgisporangium aurantiacum NBRC 16421.</title>
        <authorList>
            <person name="Komaki H."/>
            <person name="Tamura T."/>
        </authorList>
    </citation>
    <scope>NUCLEOTIDE SEQUENCE</scope>
    <source>
        <strain evidence="2">NBRC 16421</strain>
    </source>
</reference>
<sequence>MTVLQRQLGRRLRQLRETARKTDHDVEQSGLASRAKLWRIETGHQQLKPDDVRGLCLLYGADHATTNLLARWTQTCKQPGWWEDFDQATSVSDRLYAGLEPIADHLYIYELGQVPELLQTPDYTRSLYLAVKPHATQAAVRDHLKHQQERQALLTERTPPMRLTAVLNENALTRPVGDPDVMREQIRQLSALTDRVHIDIRYLPWTAGAHPAMSAGGFTILDFTDPDDPDVVYAETLTGARYCELPADLAEYRRIFTTTYAVSVPISDCRL</sequence>
<evidence type="ECO:0000259" key="1">
    <source>
        <dbReference type="Pfam" id="PF19054"/>
    </source>
</evidence>
<dbReference type="AlphaFoldDB" id="A0A8J3Z2E3"/>
<evidence type="ECO:0000313" key="3">
    <source>
        <dbReference type="Proteomes" id="UP000612585"/>
    </source>
</evidence>
<comment type="caution">
    <text evidence="2">The sequence shown here is derived from an EMBL/GenBank/DDBJ whole genome shotgun (WGS) entry which is preliminary data.</text>
</comment>
<dbReference type="GO" id="GO:0003677">
    <property type="term" value="F:DNA binding"/>
    <property type="evidence" value="ECO:0007669"/>
    <property type="project" value="InterPro"/>
</dbReference>
<proteinExistence type="predicted"/>
<organism evidence="2 3">
    <name type="scientific">Virgisporangium aurantiacum</name>
    <dbReference type="NCBI Taxonomy" id="175570"/>
    <lineage>
        <taxon>Bacteria</taxon>
        <taxon>Bacillati</taxon>
        <taxon>Actinomycetota</taxon>
        <taxon>Actinomycetes</taxon>
        <taxon>Micromonosporales</taxon>
        <taxon>Micromonosporaceae</taxon>
        <taxon>Virgisporangium</taxon>
    </lineage>
</organism>
<evidence type="ECO:0000313" key="2">
    <source>
        <dbReference type="EMBL" id="GIJ56161.1"/>
    </source>
</evidence>
<dbReference type="InterPro" id="IPR043917">
    <property type="entry name" value="DUF5753"/>
</dbReference>
<dbReference type="InterPro" id="IPR010982">
    <property type="entry name" value="Lambda_DNA-bd_dom_sf"/>
</dbReference>
<dbReference type="Pfam" id="PF19054">
    <property type="entry name" value="DUF5753"/>
    <property type="match status" value="1"/>
</dbReference>
<dbReference type="Pfam" id="PF13560">
    <property type="entry name" value="HTH_31"/>
    <property type="match status" value="1"/>
</dbReference>
<dbReference type="EMBL" id="BOPG01000023">
    <property type="protein sequence ID" value="GIJ56161.1"/>
    <property type="molecule type" value="Genomic_DNA"/>
</dbReference>